<proteinExistence type="predicted"/>
<gene>
    <name evidence="1" type="ORF">Tci_640797</name>
</gene>
<dbReference type="EMBL" id="BKCJ010469155">
    <property type="protein sequence ID" value="GFA68825.1"/>
    <property type="molecule type" value="Genomic_DNA"/>
</dbReference>
<name>A0A699JZZ3_TANCI</name>
<comment type="caution">
    <text evidence="1">The sequence shown here is derived from an EMBL/GenBank/DDBJ whole genome shotgun (WGS) entry which is preliminary data.</text>
</comment>
<sequence length="81" mass="9053">MQTNARLGGGHGNGGVVTVVEAVMGWLWWWREGVAKTQIVTRCGRDEEGVEMVTMEMAWCGSGSCLDGRRWPEMGERRLKL</sequence>
<reference evidence="1" key="1">
    <citation type="journal article" date="2019" name="Sci. Rep.">
        <title>Draft genome of Tanacetum cinerariifolium, the natural source of mosquito coil.</title>
        <authorList>
            <person name="Yamashiro T."/>
            <person name="Shiraishi A."/>
            <person name="Satake H."/>
            <person name="Nakayama K."/>
        </authorList>
    </citation>
    <scope>NUCLEOTIDE SEQUENCE</scope>
</reference>
<organism evidence="1">
    <name type="scientific">Tanacetum cinerariifolium</name>
    <name type="common">Dalmatian daisy</name>
    <name type="synonym">Chrysanthemum cinerariifolium</name>
    <dbReference type="NCBI Taxonomy" id="118510"/>
    <lineage>
        <taxon>Eukaryota</taxon>
        <taxon>Viridiplantae</taxon>
        <taxon>Streptophyta</taxon>
        <taxon>Embryophyta</taxon>
        <taxon>Tracheophyta</taxon>
        <taxon>Spermatophyta</taxon>
        <taxon>Magnoliopsida</taxon>
        <taxon>eudicotyledons</taxon>
        <taxon>Gunneridae</taxon>
        <taxon>Pentapetalae</taxon>
        <taxon>asterids</taxon>
        <taxon>campanulids</taxon>
        <taxon>Asterales</taxon>
        <taxon>Asteraceae</taxon>
        <taxon>Asteroideae</taxon>
        <taxon>Anthemideae</taxon>
        <taxon>Anthemidinae</taxon>
        <taxon>Tanacetum</taxon>
    </lineage>
</organism>
<accession>A0A699JZZ3</accession>
<dbReference type="AlphaFoldDB" id="A0A699JZZ3"/>
<evidence type="ECO:0000313" key="1">
    <source>
        <dbReference type="EMBL" id="GFA68825.1"/>
    </source>
</evidence>
<protein>
    <submittedName>
        <fullName evidence="1">Uncharacterized protein</fullName>
    </submittedName>
</protein>